<reference evidence="1 2" key="1">
    <citation type="journal article" date="2011" name="Microbiology">
        <title>The Pseudomonas aeruginosa generalized transducing phage phiPA3 is a new member of the phiKZ-like group of 'jumbo' phages, and infects model laboratory strains and clinical isolates from cystic fibrosis patients.</title>
        <authorList>
            <person name="Monson R."/>
            <person name="Foulds I."/>
            <person name="Foweraker J."/>
            <person name="Welch M."/>
            <person name="Salmond G.P."/>
        </authorList>
    </citation>
    <scope>NUCLEOTIDE SEQUENCE [LARGE SCALE GENOMIC DNA]</scope>
</reference>
<proteinExistence type="predicted"/>
<dbReference type="EMBL" id="HQ630627">
    <property type="protein sequence ID" value="AEH03514.1"/>
    <property type="molecule type" value="Genomic_DNA"/>
</dbReference>
<dbReference type="Proteomes" id="UP000008388">
    <property type="component" value="Segment"/>
</dbReference>
<evidence type="ECO:0000313" key="1">
    <source>
        <dbReference type="EMBL" id="AEH03514.1"/>
    </source>
</evidence>
<organismHost>
    <name type="scientific">Pseudomonas aeruginosa</name>
    <dbReference type="NCBI Taxonomy" id="287"/>
</organismHost>
<sequence>MQQLVLQEMDSQLNPNGTAAFDIPDATMPFVYAAECSVQETCMAINETEGLMRQLYPRLAITNDELYRHMSDDDYLGRFSEPSSTTWQLLLAYDEVLAKAIPYGDQGLKKLVIPRLTEFTVADLTFTMQYPIELRVMRHGGVAAEYVQDSISPVATLSTNVVDWEMVIIDGRKVMSLYIPVQNFKVTTFTDTLNPSSLFQTSYTYTDNFYYARAYISRNQDDVWEEVRTTHSDLVYDPLNLTVVFKVLPGKLSVSIPTVYTNMAMATGDIRVDIYTTKGRLERDLAAYKIDQFKHTFNSIDDDPTYVAPLNTFGLIQSMSRQKVDGGAASIDFITLRDQVINNTLGDNQIPITNVQLESTLTRRGYDLVSNIDNITNRQFLASRRLGVPAGLDIVSGAGVAMSQLKLDMDSLAGSEHVADNDSRITIKPSMLFRFYNGMVTTVADAEIDRLVNSNAETIAREVNAGRYMYSPFHNVLDASSNNFEMRPYYLDNPTITQKVFVGENDTANLQATIDSFNIVRTDAGYRITVKLETGDQFKQLNDDQVVLQIGYQPPNESRWASVNGIYMGKEDNERVYYFDINTNYDIDSLHHLHTTNLSMFDVTQNRFYTPLNCNLDVSILVVNTITPGYQPNELDDLVQSHLLPQQYMVVTRERLQTVLGYDMTSIWRRSRTVLGDESYQHWEYDVMAFYEENEYATDSNGNVIITPLPGGGYDYEILHKKGDPVLDAQGNQVKKHQKGDVKLDKDGNPILVAPRKLLREITLLMVDGLFYFATEQAASNYRSQIPMEFVGWLQTDIDLLNRQLLEKCELFLYPTTTYGDTVVTVREGQKATIPVDQAFAITMYLTPSEYKNSAIRPSYISNGKIITNDLIVRKTVSVSDIVAKLEETSGDQVMAIEFSGLGGSANYSILTVEDDAVRLAIRKKLVVLPNQELTVEDDIQFNFLKHEVLS</sequence>
<dbReference type="KEGG" id="vg:26643619"/>
<dbReference type="GeneID" id="26643619"/>
<protein>
    <submittedName>
        <fullName evidence="1">Virion structural protein</fullName>
    </submittedName>
</protein>
<gene>
    <name evidence="1" type="primary">090</name>
</gene>
<keyword evidence="2" id="KW-1185">Reference proteome</keyword>
<evidence type="ECO:0000313" key="2">
    <source>
        <dbReference type="Proteomes" id="UP000008388"/>
    </source>
</evidence>
<dbReference type="OrthoDB" id="238at10239"/>
<dbReference type="RefSeq" id="YP_009217170.1">
    <property type="nucleotide sequence ID" value="NC_028999.1"/>
</dbReference>
<accession>F8SJW9</accession>
<name>F8SJW9_BPPA3</name>
<organism evidence="1 2">
    <name type="scientific">Pseudomonas phage PhiPA3</name>
    <name type="common">Pseudomonas aeruginosa phage PhiPA3</name>
    <dbReference type="NCBI Taxonomy" id="998086"/>
    <lineage>
        <taxon>Viruses</taxon>
        <taxon>Duplodnaviria</taxon>
        <taxon>Heunggongvirae</taxon>
        <taxon>Uroviricota</taxon>
        <taxon>Caudoviricetes</taxon>
        <taxon>Chimalliviridae</taxon>
        <taxon>Miltoncavirus</taxon>
        <taxon>Miltoncavirus PhiPA3</taxon>
    </lineage>
</organism>